<keyword evidence="1" id="KW-0175">Coiled coil</keyword>
<protein>
    <submittedName>
        <fullName evidence="3">Uncharacterized protein</fullName>
    </submittedName>
</protein>
<feature type="coiled-coil region" evidence="1">
    <location>
        <begin position="33"/>
        <end position="70"/>
    </location>
</feature>
<dbReference type="Gene3D" id="2.150.10.10">
    <property type="entry name" value="Serralysin-like metalloprotease, C-terminal"/>
    <property type="match status" value="1"/>
</dbReference>
<dbReference type="InterPro" id="IPR011049">
    <property type="entry name" value="Serralysin-like_metalloprot_C"/>
</dbReference>
<evidence type="ECO:0000256" key="1">
    <source>
        <dbReference type="SAM" id="Coils"/>
    </source>
</evidence>
<organism evidence="3">
    <name type="scientific">Zooxanthella nutricula</name>
    <dbReference type="NCBI Taxonomy" id="1333877"/>
    <lineage>
        <taxon>Eukaryota</taxon>
        <taxon>Sar</taxon>
        <taxon>Alveolata</taxon>
        <taxon>Dinophyceae</taxon>
        <taxon>Peridiniales</taxon>
        <taxon>Peridiniales incertae sedis</taxon>
        <taxon>Zooxanthella</taxon>
    </lineage>
</organism>
<gene>
    <name evidence="3" type="ORF">BRAN1462_LOCUS22718</name>
</gene>
<keyword evidence="2" id="KW-0732">Signal</keyword>
<dbReference type="EMBL" id="HBGW01035923">
    <property type="protein sequence ID" value="CAD9559643.1"/>
    <property type="molecule type" value="Transcribed_RNA"/>
</dbReference>
<feature type="signal peptide" evidence="2">
    <location>
        <begin position="1"/>
        <end position="26"/>
    </location>
</feature>
<dbReference type="SUPFAM" id="SSF101967">
    <property type="entry name" value="Adhesin YadA, collagen-binding domain"/>
    <property type="match status" value="1"/>
</dbReference>
<sequence length="201" mass="21656">MAAFPLTLALAALVWLQAAAPSGAQAAREGGGASTTHSEIAQLRAEVAELKQLRAEVEELRRLHQADAGEFRHLRAEVLEHRAKVQNSACDHFKVEGNDLVLRNMNLKVVANHDTSGVGNLIVGSHHSYGKSRHGVAVGTANTIEGEDNFVAGYYNKIFGERSSILGGQQNVVSNSIATVILGGRDKRVNRQMAKIDPDCR</sequence>
<proteinExistence type="predicted"/>
<evidence type="ECO:0000256" key="2">
    <source>
        <dbReference type="SAM" id="SignalP"/>
    </source>
</evidence>
<name>A0A7S2NU86_9DINO</name>
<feature type="chain" id="PRO_5031446385" evidence="2">
    <location>
        <begin position="27"/>
        <end position="201"/>
    </location>
</feature>
<evidence type="ECO:0000313" key="3">
    <source>
        <dbReference type="EMBL" id="CAD9559643.1"/>
    </source>
</evidence>
<reference evidence="3" key="1">
    <citation type="submission" date="2021-01" db="EMBL/GenBank/DDBJ databases">
        <authorList>
            <person name="Corre E."/>
            <person name="Pelletier E."/>
            <person name="Niang G."/>
            <person name="Scheremetjew M."/>
            <person name="Finn R."/>
            <person name="Kale V."/>
            <person name="Holt S."/>
            <person name="Cochrane G."/>
            <person name="Meng A."/>
            <person name="Brown T."/>
            <person name="Cohen L."/>
        </authorList>
    </citation>
    <scope>NUCLEOTIDE SEQUENCE</scope>
    <source>
        <strain evidence="3">RCC3387</strain>
    </source>
</reference>
<accession>A0A7S2NU86</accession>
<dbReference type="AlphaFoldDB" id="A0A7S2NU86"/>